<evidence type="ECO:0000259" key="1">
    <source>
        <dbReference type="Pfam" id="PF00535"/>
    </source>
</evidence>
<sequence>MQRPMSSVSFVITVYNKEDHVGDTLRSVLDQVGDFESEIVVVDDASTDRSPEIIEKLVGDLPNASIVTFRDNVGPAFALNAGIAAASKAFIKPVDGDDVLTRDSADRLLKCFTDPDVALVRGASIRFSGPTDELSAGRDPDPAMTVLSAPLESAIRNSLSGCSEVMFRRDPFLACGGCDETVFIQDQSYIWRLATQHRFAFTDEVIAIRPAHQSETLIENRNQIEHDRNAALCGLIRDYPSLPEKINQLAFRRCAGRAWKWAHRENRKPWGSDTTFWISLMSYLPWVPGRLAMMFACLSPYRAGGRVRIPGAAPTRPG</sequence>
<dbReference type="AlphaFoldDB" id="A0A075HM44"/>
<organism evidence="2">
    <name type="scientific">uncultured marine thaumarchaeote KM3_70_D07</name>
    <dbReference type="NCBI Taxonomy" id="1456252"/>
    <lineage>
        <taxon>Archaea</taxon>
        <taxon>Nitrososphaerota</taxon>
        <taxon>environmental samples</taxon>
    </lineage>
</organism>
<dbReference type="InterPro" id="IPR050834">
    <property type="entry name" value="Glycosyltransf_2"/>
</dbReference>
<dbReference type="GO" id="GO:0016740">
    <property type="term" value="F:transferase activity"/>
    <property type="evidence" value="ECO:0007669"/>
    <property type="project" value="UniProtKB-KW"/>
</dbReference>
<dbReference type="Gene3D" id="3.90.550.10">
    <property type="entry name" value="Spore Coat Polysaccharide Biosynthesis Protein SpsA, Chain A"/>
    <property type="match status" value="1"/>
</dbReference>
<dbReference type="InterPro" id="IPR029044">
    <property type="entry name" value="Nucleotide-diphossugar_trans"/>
</dbReference>
<dbReference type="EMBL" id="KF901029">
    <property type="protein sequence ID" value="AIF15482.1"/>
    <property type="molecule type" value="Genomic_DNA"/>
</dbReference>
<evidence type="ECO:0000313" key="2">
    <source>
        <dbReference type="EMBL" id="AIF15482.1"/>
    </source>
</evidence>
<dbReference type="SUPFAM" id="SSF53448">
    <property type="entry name" value="Nucleotide-diphospho-sugar transferases"/>
    <property type="match status" value="1"/>
</dbReference>
<name>A0A075HM44_9ARCH</name>
<feature type="domain" description="Glycosyltransferase 2-like" evidence="1">
    <location>
        <begin position="9"/>
        <end position="137"/>
    </location>
</feature>
<keyword evidence="2" id="KW-0808">Transferase</keyword>
<reference evidence="2" key="1">
    <citation type="journal article" date="2014" name="Genome Biol. Evol.">
        <title>Pangenome evidence for extensive interdomain horizontal transfer affecting lineage core and shell genes in uncultured planktonic thaumarchaeota and euryarchaeota.</title>
        <authorList>
            <person name="Deschamps P."/>
            <person name="Zivanovic Y."/>
            <person name="Moreira D."/>
            <person name="Rodriguez-Valera F."/>
            <person name="Lopez-Garcia P."/>
        </authorList>
    </citation>
    <scope>NUCLEOTIDE SEQUENCE</scope>
</reference>
<proteinExistence type="predicted"/>
<dbReference type="CDD" id="cd00761">
    <property type="entry name" value="Glyco_tranf_GTA_type"/>
    <property type="match status" value="1"/>
</dbReference>
<dbReference type="PANTHER" id="PTHR43685">
    <property type="entry name" value="GLYCOSYLTRANSFERASE"/>
    <property type="match status" value="1"/>
</dbReference>
<dbReference type="Pfam" id="PF00535">
    <property type="entry name" value="Glycos_transf_2"/>
    <property type="match status" value="1"/>
</dbReference>
<dbReference type="InterPro" id="IPR001173">
    <property type="entry name" value="Glyco_trans_2-like"/>
</dbReference>
<protein>
    <submittedName>
        <fullName evidence="2">Glycosyl transferase family protein</fullName>
    </submittedName>
</protein>
<dbReference type="PANTHER" id="PTHR43685:SF11">
    <property type="entry name" value="GLYCOSYLTRANSFERASE TAGX-RELATED"/>
    <property type="match status" value="1"/>
</dbReference>
<accession>A0A075HM44</accession>